<evidence type="ECO:0000313" key="1">
    <source>
        <dbReference type="EMBL" id="GFH29194.1"/>
    </source>
</evidence>
<name>A0A6A0AAU1_HAELA</name>
<protein>
    <submittedName>
        <fullName evidence="1">Uncharacterized protein</fullName>
    </submittedName>
</protein>
<accession>A0A6A0AAU1</accession>
<dbReference type="AlphaFoldDB" id="A0A6A0AAU1"/>
<feature type="non-terminal residue" evidence="1">
    <location>
        <position position="1"/>
    </location>
</feature>
<evidence type="ECO:0000313" key="2">
    <source>
        <dbReference type="Proteomes" id="UP000485058"/>
    </source>
</evidence>
<sequence length="26" mass="3080">MSTSPSAGASCWTWWLRRSARRRRRG</sequence>
<dbReference type="EMBL" id="BLLF01004230">
    <property type="protein sequence ID" value="GFH29194.1"/>
    <property type="molecule type" value="Genomic_DNA"/>
</dbReference>
<proteinExistence type="predicted"/>
<organism evidence="1 2">
    <name type="scientific">Haematococcus lacustris</name>
    <name type="common">Green alga</name>
    <name type="synonym">Haematococcus pluvialis</name>
    <dbReference type="NCBI Taxonomy" id="44745"/>
    <lineage>
        <taxon>Eukaryota</taxon>
        <taxon>Viridiplantae</taxon>
        <taxon>Chlorophyta</taxon>
        <taxon>core chlorophytes</taxon>
        <taxon>Chlorophyceae</taxon>
        <taxon>CS clade</taxon>
        <taxon>Chlamydomonadales</taxon>
        <taxon>Haematococcaceae</taxon>
        <taxon>Haematococcus</taxon>
    </lineage>
</organism>
<comment type="caution">
    <text evidence="1">The sequence shown here is derived from an EMBL/GenBank/DDBJ whole genome shotgun (WGS) entry which is preliminary data.</text>
</comment>
<keyword evidence="2" id="KW-1185">Reference proteome</keyword>
<reference evidence="1 2" key="1">
    <citation type="submission" date="2020-02" db="EMBL/GenBank/DDBJ databases">
        <title>Draft genome sequence of Haematococcus lacustris strain NIES-144.</title>
        <authorList>
            <person name="Morimoto D."/>
            <person name="Nakagawa S."/>
            <person name="Yoshida T."/>
            <person name="Sawayama S."/>
        </authorList>
    </citation>
    <scope>NUCLEOTIDE SEQUENCE [LARGE SCALE GENOMIC DNA]</scope>
    <source>
        <strain evidence="1 2">NIES-144</strain>
    </source>
</reference>
<dbReference type="Proteomes" id="UP000485058">
    <property type="component" value="Unassembled WGS sequence"/>
</dbReference>
<gene>
    <name evidence="1" type="ORF">HaLaN_27822</name>
</gene>